<dbReference type="Pfam" id="PF07977">
    <property type="entry name" value="FabA"/>
    <property type="match status" value="1"/>
</dbReference>
<dbReference type="PANTHER" id="PTHR30272">
    <property type="entry name" value="3-HYDROXYACYL-[ACYL-CARRIER-PROTEIN] DEHYDRATASE"/>
    <property type="match status" value="1"/>
</dbReference>
<evidence type="ECO:0000313" key="2">
    <source>
        <dbReference type="EMBL" id="ALO41432.1"/>
    </source>
</evidence>
<evidence type="ECO:0008006" key="4">
    <source>
        <dbReference type="Google" id="ProtNLM"/>
    </source>
</evidence>
<dbReference type="PANTHER" id="PTHR30272:SF1">
    <property type="entry name" value="3-HYDROXYACYL-[ACYL-CARRIER-PROTEIN] DEHYDRATASE"/>
    <property type="match status" value="1"/>
</dbReference>
<evidence type="ECO:0000256" key="1">
    <source>
        <dbReference type="ARBA" id="ARBA00023239"/>
    </source>
</evidence>
<dbReference type="Proteomes" id="UP000061457">
    <property type="component" value="Chromosome I"/>
</dbReference>
<evidence type="ECO:0000313" key="3">
    <source>
        <dbReference type="Proteomes" id="UP000061457"/>
    </source>
</evidence>
<dbReference type="CDD" id="cd00493">
    <property type="entry name" value="FabA_FabZ"/>
    <property type="match status" value="1"/>
</dbReference>
<sequence length="152" mass="17062">MNKKNKADLSELLDIQDPFLMIDAYELIEAGQSAIGVKHLDAQDWFFQCHLPKSGVMPGTMQIEGMLQTLVLLIYDSFPHGENRALVNEIKVKLLSTITVKSSTEIKYEARIISMRRGICKGEVKGFREGELICSGEFTYVSPHLMATPKLT</sequence>
<dbReference type="InterPro" id="IPR013114">
    <property type="entry name" value="FabA_FabZ"/>
</dbReference>
<accession>A0A0S2JZQ9</accession>
<protein>
    <recommendedName>
        <fullName evidence="4">Beta-hydroxyacyl-ACP dehydratase</fullName>
    </recommendedName>
</protein>
<name>A0A0S2JZQ9_9GAMM</name>
<keyword evidence="3" id="KW-1185">Reference proteome</keyword>
<proteinExistence type="predicted"/>
<dbReference type="AlphaFoldDB" id="A0A0S2JZQ9"/>
<dbReference type="GO" id="GO:0016829">
    <property type="term" value="F:lyase activity"/>
    <property type="evidence" value="ECO:0007669"/>
    <property type="project" value="UniProtKB-KW"/>
</dbReference>
<dbReference type="InterPro" id="IPR029069">
    <property type="entry name" value="HotDog_dom_sf"/>
</dbReference>
<dbReference type="STRING" id="161398.PP2015_914"/>
<dbReference type="EMBL" id="CP013187">
    <property type="protein sequence ID" value="ALO41432.1"/>
    <property type="molecule type" value="Genomic_DNA"/>
</dbReference>
<keyword evidence="1" id="KW-0456">Lyase</keyword>
<dbReference type="Gene3D" id="3.10.129.10">
    <property type="entry name" value="Hotdog Thioesterase"/>
    <property type="match status" value="1"/>
</dbReference>
<dbReference type="SUPFAM" id="SSF54637">
    <property type="entry name" value="Thioesterase/thiol ester dehydrase-isomerase"/>
    <property type="match status" value="1"/>
</dbReference>
<dbReference type="RefSeq" id="WP_058029172.1">
    <property type="nucleotide sequence ID" value="NZ_CP013187.1"/>
</dbReference>
<reference evidence="2 3" key="1">
    <citation type="submission" date="2015-11" db="EMBL/GenBank/DDBJ databases">
        <authorList>
            <person name="Zhang Y."/>
            <person name="Guo Z."/>
        </authorList>
    </citation>
    <scope>NUCLEOTIDE SEQUENCE [LARGE SCALE GENOMIC DNA]</scope>
    <source>
        <strain evidence="2 3">KCTC 12086</strain>
    </source>
</reference>
<dbReference type="OrthoDB" id="9805070at2"/>
<organism evidence="2 3">
    <name type="scientific">Pseudoalteromonas phenolica</name>
    <dbReference type="NCBI Taxonomy" id="161398"/>
    <lineage>
        <taxon>Bacteria</taxon>
        <taxon>Pseudomonadati</taxon>
        <taxon>Pseudomonadota</taxon>
        <taxon>Gammaproteobacteria</taxon>
        <taxon>Alteromonadales</taxon>
        <taxon>Pseudoalteromonadaceae</taxon>
        <taxon>Pseudoalteromonas</taxon>
    </lineage>
</organism>
<dbReference type="PATRIC" id="fig|161398.10.peg.930"/>
<dbReference type="KEGG" id="pphe:PP2015_914"/>
<gene>
    <name evidence="2" type="ORF">PP2015_914</name>
</gene>